<sequence>MKAKGYKEDLLHMKDKLRLERQAIAEADRALTVSNEELESALDSERNVLGIVWMALQQKVKYLRQEVDHRENKPTVDL</sequence>
<evidence type="ECO:0000313" key="1">
    <source>
        <dbReference type="EMBL" id="KAB2635684.1"/>
    </source>
</evidence>
<accession>A0A5N5IKQ3</accession>
<comment type="caution">
    <text evidence="1">The sequence shown here is derived from an EMBL/GenBank/DDBJ whole genome shotgun (WGS) entry which is preliminary data.</text>
</comment>
<name>A0A5N5IKQ3_9ROSA</name>
<dbReference type="EMBL" id="SMOL01000004">
    <property type="protein sequence ID" value="KAB2635684.1"/>
    <property type="molecule type" value="Genomic_DNA"/>
</dbReference>
<proteinExistence type="predicted"/>
<reference evidence="1 2" key="1">
    <citation type="submission" date="2019-09" db="EMBL/GenBank/DDBJ databases">
        <authorList>
            <person name="Ou C."/>
        </authorList>
    </citation>
    <scope>NUCLEOTIDE SEQUENCE [LARGE SCALE GENOMIC DNA]</scope>
    <source>
        <strain evidence="1">S2</strain>
        <tissue evidence="1">Leaf</tissue>
    </source>
</reference>
<gene>
    <name evidence="1" type="ORF">D8674_026218</name>
</gene>
<reference evidence="1 2" key="3">
    <citation type="submission" date="2019-11" db="EMBL/GenBank/DDBJ databases">
        <title>A de novo genome assembly of a pear dwarfing rootstock.</title>
        <authorList>
            <person name="Wang F."/>
            <person name="Wang J."/>
            <person name="Li S."/>
            <person name="Zhang Y."/>
            <person name="Fang M."/>
            <person name="Ma L."/>
            <person name="Zhao Y."/>
            <person name="Jiang S."/>
        </authorList>
    </citation>
    <scope>NUCLEOTIDE SEQUENCE [LARGE SCALE GENOMIC DNA]</scope>
    <source>
        <strain evidence="1">S2</strain>
        <tissue evidence="1">Leaf</tissue>
    </source>
</reference>
<evidence type="ECO:0000313" key="2">
    <source>
        <dbReference type="Proteomes" id="UP000327157"/>
    </source>
</evidence>
<dbReference type="AlphaFoldDB" id="A0A5N5IKQ3"/>
<keyword evidence="2" id="KW-1185">Reference proteome</keyword>
<organism evidence="1 2">
    <name type="scientific">Pyrus ussuriensis x Pyrus communis</name>
    <dbReference type="NCBI Taxonomy" id="2448454"/>
    <lineage>
        <taxon>Eukaryota</taxon>
        <taxon>Viridiplantae</taxon>
        <taxon>Streptophyta</taxon>
        <taxon>Embryophyta</taxon>
        <taxon>Tracheophyta</taxon>
        <taxon>Spermatophyta</taxon>
        <taxon>Magnoliopsida</taxon>
        <taxon>eudicotyledons</taxon>
        <taxon>Gunneridae</taxon>
        <taxon>Pentapetalae</taxon>
        <taxon>rosids</taxon>
        <taxon>fabids</taxon>
        <taxon>Rosales</taxon>
        <taxon>Rosaceae</taxon>
        <taxon>Amygdaloideae</taxon>
        <taxon>Maleae</taxon>
        <taxon>Pyrus</taxon>
    </lineage>
</organism>
<reference evidence="2" key="2">
    <citation type="submission" date="2019-10" db="EMBL/GenBank/DDBJ databases">
        <title>A de novo genome assembly of a pear dwarfing rootstock.</title>
        <authorList>
            <person name="Wang F."/>
            <person name="Wang J."/>
            <person name="Li S."/>
            <person name="Zhang Y."/>
            <person name="Fang M."/>
            <person name="Ma L."/>
            <person name="Zhao Y."/>
            <person name="Jiang S."/>
        </authorList>
    </citation>
    <scope>NUCLEOTIDE SEQUENCE [LARGE SCALE GENOMIC DNA]</scope>
</reference>
<protein>
    <submittedName>
        <fullName evidence="1">Uncharacterized protein</fullName>
    </submittedName>
</protein>
<dbReference type="Proteomes" id="UP000327157">
    <property type="component" value="Chromosome 5"/>
</dbReference>